<name>A0A7D5VYI0_PSEPU</name>
<reference evidence="1 2" key="1">
    <citation type="journal article" date="2009" name="Mikrobiologiia">
        <title>[Phenanthren biodegradation and interaction of Pseudomonas putida BS3701 and Burkholderia sp.BS3702 in plant rhizosphere].</title>
        <authorList>
            <person name="Ovchinnikova A.A."/>
            <person name="Vetrova A.A."/>
            <person name="Filonov A.E."/>
            <person name="Boronin A.M."/>
        </authorList>
    </citation>
    <scope>NUCLEOTIDE SEQUENCE [LARGE SCALE GENOMIC DNA]</scope>
    <source>
        <strain evidence="1 2">BS3701</strain>
    </source>
</reference>
<dbReference type="Proteomes" id="UP000510934">
    <property type="component" value="Chromosome"/>
</dbReference>
<dbReference type="RefSeq" id="WP_180688857.1">
    <property type="nucleotide sequence ID" value="NZ_CP059052.1"/>
</dbReference>
<sequence length="53" mass="5796">MKLFTGVSRQAATCSFNGGNAWKGFEIEVINYQTVGQGEIYGFPASSRVSPHR</sequence>
<evidence type="ECO:0000313" key="2">
    <source>
        <dbReference type="Proteomes" id="UP000510934"/>
    </source>
</evidence>
<organism evidence="1 2">
    <name type="scientific">Pseudomonas putida</name>
    <name type="common">Arthrobacter siderocapsulatus</name>
    <dbReference type="NCBI Taxonomy" id="303"/>
    <lineage>
        <taxon>Bacteria</taxon>
        <taxon>Pseudomonadati</taxon>
        <taxon>Pseudomonadota</taxon>
        <taxon>Gammaproteobacteria</taxon>
        <taxon>Pseudomonadales</taxon>
        <taxon>Pseudomonadaceae</taxon>
        <taxon>Pseudomonas</taxon>
    </lineage>
</organism>
<protein>
    <submittedName>
        <fullName evidence="1">Uncharacterized protein</fullName>
    </submittedName>
</protein>
<proteinExistence type="predicted"/>
<dbReference type="EMBL" id="CP059052">
    <property type="protein sequence ID" value="QLJ13714.1"/>
    <property type="molecule type" value="Genomic_DNA"/>
</dbReference>
<accession>A0A7D5VYI0</accession>
<dbReference type="AlphaFoldDB" id="A0A7D5VYI0"/>
<gene>
    <name evidence="1" type="ORF">H0H12_25300</name>
</gene>
<evidence type="ECO:0000313" key="1">
    <source>
        <dbReference type="EMBL" id="QLJ13714.1"/>
    </source>
</evidence>